<protein>
    <submittedName>
        <fullName evidence="1">Receptor-interacting serine/threonine-protein kinase 4</fullName>
    </submittedName>
</protein>
<sequence length="78" mass="8856">MEKEGGSSWAMGLLKTFDSNEFVSWEKIGSGGFGQVYKVRHIHWKTWLAIKCSPSLHVDENYEFAKQVCWCLLSASGK</sequence>
<proteinExistence type="predicted"/>
<keyword evidence="1" id="KW-0808">Transferase</keyword>
<keyword evidence="1" id="KW-0418">Kinase</keyword>
<reference evidence="1" key="1">
    <citation type="submission" date="2021-08" db="EMBL/GenBank/DDBJ databases">
        <title>The first chromosome-level gecko genome reveals the dynamic sex chromosomes of Neotropical dwarf geckos (Sphaerodactylidae: Sphaerodactylus).</title>
        <authorList>
            <person name="Pinto B.J."/>
            <person name="Keating S.E."/>
            <person name="Gamble T."/>
        </authorList>
    </citation>
    <scope>NUCLEOTIDE SEQUENCE</scope>
    <source>
        <strain evidence="1">TG3544</strain>
    </source>
</reference>
<accession>A0ACB8FHN0</accession>
<dbReference type="Proteomes" id="UP000827872">
    <property type="component" value="Linkage Group LG04"/>
</dbReference>
<comment type="caution">
    <text evidence="1">The sequence shown here is derived from an EMBL/GenBank/DDBJ whole genome shotgun (WGS) entry which is preliminary data.</text>
</comment>
<organism evidence="1 2">
    <name type="scientific">Sphaerodactylus townsendi</name>
    <dbReference type="NCBI Taxonomy" id="933632"/>
    <lineage>
        <taxon>Eukaryota</taxon>
        <taxon>Metazoa</taxon>
        <taxon>Chordata</taxon>
        <taxon>Craniata</taxon>
        <taxon>Vertebrata</taxon>
        <taxon>Euteleostomi</taxon>
        <taxon>Lepidosauria</taxon>
        <taxon>Squamata</taxon>
        <taxon>Bifurcata</taxon>
        <taxon>Gekkota</taxon>
        <taxon>Sphaerodactylidae</taxon>
        <taxon>Sphaerodactylus</taxon>
    </lineage>
</organism>
<keyword evidence="2" id="KW-1185">Reference proteome</keyword>
<gene>
    <name evidence="1" type="primary">RIPK4</name>
    <name evidence="1" type="ORF">K3G42_021067</name>
</gene>
<keyword evidence="1" id="KW-0675">Receptor</keyword>
<dbReference type="EMBL" id="CM037617">
    <property type="protein sequence ID" value="KAH8004918.1"/>
    <property type="molecule type" value="Genomic_DNA"/>
</dbReference>
<name>A0ACB8FHN0_9SAUR</name>
<evidence type="ECO:0000313" key="2">
    <source>
        <dbReference type="Proteomes" id="UP000827872"/>
    </source>
</evidence>
<evidence type="ECO:0000313" key="1">
    <source>
        <dbReference type="EMBL" id="KAH8004918.1"/>
    </source>
</evidence>